<dbReference type="InterPro" id="IPR016035">
    <property type="entry name" value="Acyl_Trfase/lysoPLipase"/>
</dbReference>
<accession>A0A3S3QQ91</accession>
<comment type="domain">
    <text evidence="6">The nitrogen atoms of the two glycine residues in the GGXR motif define the oxyanion hole, and stabilize the oxyanion that forms during the nucleophilic attack by the catalytic serine during substrate cleavage.</text>
</comment>
<evidence type="ECO:0000256" key="4">
    <source>
        <dbReference type="ARBA" id="ARBA00023098"/>
    </source>
</evidence>
<gene>
    <name evidence="8" type="ORF">CKAN_01775600</name>
</gene>
<keyword evidence="4 6" id="KW-0443">Lipid metabolism</keyword>
<evidence type="ECO:0000256" key="3">
    <source>
        <dbReference type="ARBA" id="ARBA00022963"/>
    </source>
</evidence>
<name>A0A3S3QQ91_9MAGN</name>
<comment type="caution">
    <text evidence="8">The sequence shown here is derived from an EMBL/GenBank/DDBJ whole genome shotgun (WGS) entry which is preliminary data.</text>
</comment>
<organism evidence="8 9">
    <name type="scientific">Cinnamomum micranthum f. kanehirae</name>
    <dbReference type="NCBI Taxonomy" id="337451"/>
    <lineage>
        <taxon>Eukaryota</taxon>
        <taxon>Viridiplantae</taxon>
        <taxon>Streptophyta</taxon>
        <taxon>Embryophyta</taxon>
        <taxon>Tracheophyta</taxon>
        <taxon>Spermatophyta</taxon>
        <taxon>Magnoliopsida</taxon>
        <taxon>Magnoliidae</taxon>
        <taxon>Laurales</taxon>
        <taxon>Lauraceae</taxon>
        <taxon>Cinnamomum</taxon>
    </lineage>
</organism>
<evidence type="ECO:0000259" key="7">
    <source>
        <dbReference type="PROSITE" id="PS51635"/>
    </source>
</evidence>
<evidence type="ECO:0000256" key="6">
    <source>
        <dbReference type="RuleBase" id="RU361262"/>
    </source>
</evidence>
<keyword evidence="3 6" id="KW-0442">Lipid degradation</keyword>
<dbReference type="GO" id="GO:0016787">
    <property type="term" value="F:hydrolase activity"/>
    <property type="evidence" value="ECO:0007669"/>
    <property type="project" value="UniProtKB-KW"/>
</dbReference>
<dbReference type="PROSITE" id="PS51635">
    <property type="entry name" value="PNPLA"/>
    <property type="match status" value="1"/>
</dbReference>
<sequence>MADPSIDVDKLSYEIFSILEANFLFGYDTRKLNSTSPPAGTLKPSVGKVRILSIDSAGATDGLLAAKSLSLLEASLRNRSADPDARIADFFDVAAGSGVGGILAALLFTRGKNGRPLFTAGDAMKFLLENRRRISSPSVNGRFRRIFRLRESKAERLYRKTFSECTLKDTLKPLLVPCYDVLTGAPFLFSRADALETDGYDFKMRDVCLATCADATAVEAVEMRSVDGKTKIAAVDGGVATSNPTAAAITHVLNNKQEFPFCRGVEDLLVVSLGNGESDSGGFGRRSMTPGPGDFVRIAGAGVSDMVDQAVSMAFGESRKSNYIRIQANGFNSGRRSPMVSKSSNASETQRLVAVAEEMLTERNVESILFRGKKMAERTNADKLDSFAAELIKEKERRKLCVFPTVLLKQATPRTSSATMSSC</sequence>
<dbReference type="OrthoDB" id="630895at2759"/>
<dbReference type="Proteomes" id="UP000283530">
    <property type="component" value="Unassembled WGS sequence"/>
</dbReference>
<dbReference type="STRING" id="337451.A0A3S3QQ91"/>
<evidence type="ECO:0000256" key="1">
    <source>
        <dbReference type="ARBA" id="ARBA00010240"/>
    </source>
</evidence>
<comment type="similarity">
    <text evidence="1 6">Belongs to the patatin family.</text>
</comment>
<dbReference type="Pfam" id="PF01734">
    <property type="entry name" value="Patatin"/>
    <property type="match status" value="1"/>
</dbReference>
<protein>
    <recommendedName>
        <fullName evidence="6">Patatin</fullName>
        <ecNumber evidence="6">3.1.1.-</ecNumber>
    </recommendedName>
</protein>
<feature type="short sequence motif" description="DGA/G" evidence="5">
    <location>
        <begin position="236"/>
        <end position="238"/>
    </location>
</feature>
<reference evidence="8 9" key="1">
    <citation type="journal article" date="2019" name="Nat. Plants">
        <title>Stout camphor tree genome fills gaps in understanding of flowering plant genome evolution.</title>
        <authorList>
            <person name="Chaw S.M."/>
            <person name="Liu Y.C."/>
            <person name="Wu Y.W."/>
            <person name="Wang H.Y."/>
            <person name="Lin C.I."/>
            <person name="Wu C.S."/>
            <person name="Ke H.M."/>
            <person name="Chang L.Y."/>
            <person name="Hsu C.Y."/>
            <person name="Yang H.T."/>
            <person name="Sudianto E."/>
            <person name="Hsu M.H."/>
            <person name="Wu K.P."/>
            <person name="Wang L.N."/>
            <person name="Leebens-Mack J.H."/>
            <person name="Tsai I.J."/>
        </authorList>
    </citation>
    <scope>NUCLEOTIDE SEQUENCE [LARGE SCALE GENOMIC DNA]</scope>
    <source>
        <strain evidence="9">cv. Chaw 1501</strain>
        <tissue evidence="8">Young leaves</tissue>
    </source>
</reference>
<dbReference type="CDD" id="cd07199">
    <property type="entry name" value="Pat17_PNPLA8_PNPLA9_like"/>
    <property type="match status" value="1"/>
</dbReference>
<evidence type="ECO:0000313" key="8">
    <source>
        <dbReference type="EMBL" id="RWR88720.1"/>
    </source>
</evidence>
<dbReference type="PANTHER" id="PTHR32241:SF12">
    <property type="entry name" value="OS03G0784100 PROTEIN"/>
    <property type="match status" value="1"/>
</dbReference>
<proteinExistence type="inferred from homology"/>
<comment type="caution">
    <text evidence="5">Lacks conserved residue(s) required for the propagation of feature annotation.</text>
</comment>
<keyword evidence="9" id="KW-1185">Reference proteome</keyword>
<dbReference type="Gene3D" id="3.40.1090.10">
    <property type="entry name" value="Cytosolic phospholipase A2 catalytic domain"/>
    <property type="match status" value="1"/>
</dbReference>
<dbReference type="PANTHER" id="PTHR32241">
    <property type="entry name" value="PATATIN-LIKE PROTEIN 6"/>
    <property type="match status" value="1"/>
</dbReference>
<keyword evidence="2 6" id="KW-0378">Hydrolase</keyword>
<evidence type="ECO:0000256" key="2">
    <source>
        <dbReference type="ARBA" id="ARBA00022801"/>
    </source>
</evidence>
<dbReference type="GO" id="GO:0016042">
    <property type="term" value="P:lipid catabolic process"/>
    <property type="evidence" value="ECO:0007669"/>
    <property type="project" value="UniProtKB-KW"/>
</dbReference>
<comment type="function">
    <text evidence="6">Lipolytic acyl hydrolase (LAH).</text>
</comment>
<dbReference type="SUPFAM" id="SSF52151">
    <property type="entry name" value="FabD/lysophospholipase-like"/>
    <property type="match status" value="1"/>
</dbReference>
<dbReference type="EMBL" id="QPKB01000007">
    <property type="protein sequence ID" value="RWR88720.1"/>
    <property type="molecule type" value="Genomic_DNA"/>
</dbReference>
<feature type="domain" description="PNPLA" evidence="7">
    <location>
        <begin position="53"/>
        <end position="249"/>
    </location>
</feature>
<evidence type="ECO:0000256" key="5">
    <source>
        <dbReference type="PROSITE-ProRule" id="PRU01161"/>
    </source>
</evidence>
<dbReference type="InterPro" id="IPR002641">
    <property type="entry name" value="PNPLA_dom"/>
</dbReference>
<evidence type="ECO:0000313" key="9">
    <source>
        <dbReference type="Proteomes" id="UP000283530"/>
    </source>
</evidence>
<dbReference type="AlphaFoldDB" id="A0A3S3QQ91"/>
<dbReference type="EC" id="3.1.1.-" evidence="6"/>